<reference evidence="1 2" key="1">
    <citation type="journal article" date="2021" name="Sci. Rep.">
        <title>The distribution of antibiotic resistance genes in chicken gut microbiota commensals.</title>
        <authorList>
            <person name="Juricova H."/>
            <person name="Matiasovicova J."/>
            <person name="Kubasova T."/>
            <person name="Cejkova D."/>
            <person name="Rychlik I."/>
        </authorList>
    </citation>
    <scope>NUCLEOTIDE SEQUENCE [LARGE SCALE GENOMIC DNA]</scope>
    <source>
        <strain evidence="1 2">An411</strain>
    </source>
</reference>
<dbReference type="EMBL" id="JACSNX010000001">
    <property type="protein sequence ID" value="MBM6850175.1"/>
    <property type="molecule type" value="Genomic_DNA"/>
</dbReference>
<comment type="caution">
    <text evidence="1">The sequence shown here is derived from an EMBL/GenBank/DDBJ whole genome shotgun (WGS) entry which is preliminary data.</text>
</comment>
<evidence type="ECO:0000313" key="1">
    <source>
        <dbReference type="EMBL" id="MBM6850175.1"/>
    </source>
</evidence>
<name>A0ABS2FTC1_9FIRM</name>
<evidence type="ECO:0000313" key="2">
    <source>
        <dbReference type="Proteomes" id="UP000719500"/>
    </source>
</evidence>
<sequence>MQSSALFLMSCQNALAKKKGKPAVWPLVPIYDVSVYCDLGLEPSWVLKQVQFLQRCGESCGVPLVVLKSPLYQDFIKNFGERRAISIPWWTLKEDGHKSTMPRNCTIDYKVNVIAKYVRWHLLGYRKYQRLREADLKGHEMHMGFGAEETRRCKENPNPLFINKFPLVEMGLKRADNYAYIKDVWGLSTRASACTFCPYHRNYFFQFLKENEPEQFAHVVHIDELLRDKTPKPPMDSDLFISRSRKRLVDLCPADCNDAEYFDYHGQQIWNGF</sequence>
<gene>
    <name evidence="1" type="ORF">H9X91_01825</name>
</gene>
<organism evidence="1 2">
    <name type="scientific">Oscillibacter valericigenes</name>
    <dbReference type="NCBI Taxonomy" id="351091"/>
    <lineage>
        <taxon>Bacteria</taxon>
        <taxon>Bacillati</taxon>
        <taxon>Bacillota</taxon>
        <taxon>Clostridia</taxon>
        <taxon>Eubacteriales</taxon>
        <taxon>Oscillospiraceae</taxon>
        <taxon>Oscillibacter</taxon>
    </lineage>
</organism>
<keyword evidence="2" id="KW-1185">Reference proteome</keyword>
<dbReference type="Proteomes" id="UP000719500">
    <property type="component" value="Unassembled WGS sequence"/>
</dbReference>
<protein>
    <submittedName>
        <fullName evidence="1">Uncharacterized protein</fullName>
    </submittedName>
</protein>
<proteinExistence type="predicted"/>
<accession>A0ABS2FTC1</accession>